<reference evidence="1" key="1">
    <citation type="submission" date="2014-02" db="EMBL/GenBank/DDBJ databases">
        <title>Expanding our view of genomic diversity in Candidatus Accumulibacter clades.</title>
        <authorList>
            <person name="Skennerton C.T."/>
            <person name="Barr J.J."/>
            <person name="Slater F.R."/>
            <person name="Bond P.L."/>
            <person name="Tyson G.W."/>
        </authorList>
    </citation>
    <scope>NUCLEOTIDE SEQUENCE [LARGE SCALE GENOMIC DNA]</scope>
</reference>
<name>A0A011M3C8_9PROT</name>
<dbReference type="STRING" id="1454001.AW08_03831"/>
<dbReference type="PIRSF" id="PIRSF026426">
    <property type="entry name" value="DUF1499"/>
    <property type="match status" value="1"/>
</dbReference>
<dbReference type="PANTHER" id="PTHR34801">
    <property type="entry name" value="EXPRESSED PROTEIN"/>
    <property type="match status" value="1"/>
</dbReference>
<dbReference type="EMBL" id="JFAX01000042">
    <property type="protein sequence ID" value="EXI64088.1"/>
    <property type="molecule type" value="Genomic_DNA"/>
</dbReference>
<organism evidence="1 2">
    <name type="scientific">Candidatus Accumulibacter adjunctus</name>
    <dbReference type="NCBI Taxonomy" id="1454001"/>
    <lineage>
        <taxon>Bacteria</taxon>
        <taxon>Pseudomonadati</taxon>
        <taxon>Pseudomonadota</taxon>
        <taxon>Betaproteobacteria</taxon>
        <taxon>Candidatus Accumulibacter</taxon>
    </lineage>
</organism>
<dbReference type="InterPro" id="IPR010865">
    <property type="entry name" value="DUF1499"/>
</dbReference>
<comment type="caution">
    <text evidence="1">The sequence shown here is derived from an EMBL/GenBank/DDBJ whole genome shotgun (WGS) entry which is preliminary data.</text>
</comment>
<gene>
    <name evidence="1" type="ORF">AW08_03831</name>
</gene>
<keyword evidence="2" id="KW-1185">Reference proteome</keyword>
<dbReference type="PANTHER" id="PTHR34801:SF6">
    <property type="entry name" value="SLL1620 PROTEIN"/>
    <property type="match status" value="1"/>
</dbReference>
<evidence type="ECO:0008006" key="3">
    <source>
        <dbReference type="Google" id="ProtNLM"/>
    </source>
</evidence>
<protein>
    <recommendedName>
        <fullName evidence="3">DUF1499 domain-containing protein</fullName>
    </recommendedName>
</protein>
<evidence type="ECO:0000313" key="1">
    <source>
        <dbReference type="EMBL" id="EXI64088.1"/>
    </source>
</evidence>
<proteinExistence type="predicted"/>
<dbReference type="PATRIC" id="fig|1454001.3.peg.3856"/>
<dbReference type="AlphaFoldDB" id="A0A011M3C8"/>
<evidence type="ECO:0000313" key="2">
    <source>
        <dbReference type="Proteomes" id="UP000020218"/>
    </source>
</evidence>
<dbReference type="Proteomes" id="UP000020218">
    <property type="component" value="Unassembled WGS sequence"/>
</dbReference>
<accession>A0A011M3C8</accession>
<dbReference type="Pfam" id="PF07386">
    <property type="entry name" value="DUF1499"/>
    <property type="match status" value="1"/>
</dbReference>
<sequence length="162" mass="17725">MRILRWIVIGSVATALLAVLAGQVGWFRGTPPGDLGVHAGRLKPPSETANSVSSQASLWPGHARREQAQIAPLALRGDGPATIARLQALLQGQPGVSIVDRRADYLYVRCETRLMKFVDDLEFWFDADSGVIQVRSASRVGHSDFGLNRRRIEELRARLAAS</sequence>